<keyword evidence="2" id="KW-1185">Reference proteome</keyword>
<evidence type="ECO:0000313" key="2">
    <source>
        <dbReference type="Proteomes" id="UP000193719"/>
    </source>
</evidence>
<accession>A0A1Y1VBI0</accession>
<reference evidence="1 2" key="2">
    <citation type="submission" date="2016-08" db="EMBL/GenBank/DDBJ databases">
        <title>Pervasive Adenine N6-methylation of Active Genes in Fungi.</title>
        <authorList>
            <consortium name="DOE Joint Genome Institute"/>
            <person name="Mondo S.J."/>
            <person name="Dannebaum R.O."/>
            <person name="Kuo R.C."/>
            <person name="Labutti K."/>
            <person name="Haridas S."/>
            <person name="Kuo A."/>
            <person name="Salamov A."/>
            <person name="Ahrendt S.R."/>
            <person name="Lipzen A."/>
            <person name="Sullivan W."/>
            <person name="Andreopoulos W.B."/>
            <person name="Clum A."/>
            <person name="Lindquist E."/>
            <person name="Daum C."/>
            <person name="Ramamoorthy G.K."/>
            <person name="Gryganskyi A."/>
            <person name="Culley D."/>
            <person name="Magnuson J.K."/>
            <person name="James T.Y."/>
            <person name="O'Malley M.A."/>
            <person name="Stajich J.E."/>
            <person name="Spatafora J.W."/>
            <person name="Visel A."/>
            <person name="Grigoriev I.V."/>
        </authorList>
    </citation>
    <scope>NUCLEOTIDE SEQUENCE [LARGE SCALE GENOMIC DNA]</scope>
    <source>
        <strain evidence="2">finn</strain>
    </source>
</reference>
<name>A0A1Y1VBI0_9FUNG</name>
<dbReference type="Proteomes" id="UP000193719">
    <property type="component" value="Unassembled WGS sequence"/>
</dbReference>
<organism evidence="1 2">
    <name type="scientific">Piromyces finnis</name>
    <dbReference type="NCBI Taxonomy" id="1754191"/>
    <lineage>
        <taxon>Eukaryota</taxon>
        <taxon>Fungi</taxon>
        <taxon>Fungi incertae sedis</taxon>
        <taxon>Chytridiomycota</taxon>
        <taxon>Chytridiomycota incertae sedis</taxon>
        <taxon>Neocallimastigomycetes</taxon>
        <taxon>Neocallimastigales</taxon>
        <taxon>Neocallimastigaceae</taxon>
        <taxon>Piromyces</taxon>
    </lineage>
</organism>
<dbReference type="OrthoDB" id="2129753at2759"/>
<dbReference type="EMBL" id="MCFH01000019">
    <property type="protein sequence ID" value="ORX51124.1"/>
    <property type="molecule type" value="Genomic_DNA"/>
</dbReference>
<proteinExistence type="predicted"/>
<comment type="caution">
    <text evidence="1">The sequence shown here is derived from an EMBL/GenBank/DDBJ whole genome shotgun (WGS) entry which is preliminary data.</text>
</comment>
<protein>
    <submittedName>
        <fullName evidence="1">Uncharacterized protein</fullName>
    </submittedName>
</protein>
<evidence type="ECO:0000313" key="1">
    <source>
        <dbReference type="EMBL" id="ORX51124.1"/>
    </source>
</evidence>
<dbReference type="AlphaFoldDB" id="A0A1Y1VBI0"/>
<sequence length="196" mass="23051">MSEVIKIVSQKRLNELKRTVIIDDNDLVLNTICDKVSIDEKDKSFTVKKLKKTIELIYKLLGDLNNDEFPSEITKSLKPHITSKLSNTFCFKQPSENNNSNKKIIFERAPIIFYSNIQLALEIPYKEIKKDIKLQKLPEHYHFFVFPLTMDDKEYIITYAEENKYSKREIIEILLDDVEVSKDVLSHEIKTKYGFI</sequence>
<gene>
    <name evidence="1" type="ORF">BCR36DRAFT_288494</name>
</gene>
<reference evidence="1 2" key="1">
    <citation type="submission" date="2016-08" db="EMBL/GenBank/DDBJ databases">
        <title>Genomes of anaerobic fungi encode conserved fungal cellulosomes for biomass hydrolysis.</title>
        <authorList>
            <consortium name="DOE Joint Genome Institute"/>
            <person name="Haitjema C.H."/>
            <person name="Gilmore S.P."/>
            <person name="Henske J.K."/>
            <person name="Solomon K.V."/>
            <person name="De Groot R."/>
            <person name="Kuo A."/>
            <person name="Mondo S.J."/>
            <person name="Salamov A.A."/>
            <person name="Labutti K."/>
            <person name="Zhao Z."/>
            <person name="Chiniquy J."/>
            <person name="Barry K."/>
            <person name="Brewer H.M."/>
            <person name="Purvine S.O."/>
            <person name="Wright A.T."/>
            <person name="Boxma B."/>
            <person name="Van Alen T."/>
            <person name="Hackstein J.H."/>
            <person name="Baker S.E."/>
            <person name="Grigoriev I.V."/>
            <person name="O'Malley M.A."/>
        </authorList>
    </citation>
    <scope>NUCLEOTIDE SEQUENCE [LARGE SCALE GENOMIC DNA]</scope>
    <source>
        <strain evidence="2">finn</strain>
    </source>
</reference>